<accession>A0A4Y6Q111</accession>
<dbReference type="Proteomes" id="UP000315995">
    <property type="component" value="Chromosome"/>
</dbReference>
<dbReference type="PROSITE" id="PS51257">
    <property type="entry name" value="PROKAR_LIPOPROTEIN"/>
    <property type="match status" value="1"/>
</dbReference>
<comment type="subcellular location">
    <subcellularLocation>
        <location evidence="1">Secreted</location>
    </subcellularLocation>
</comment>
<proteinExistence type="predicted"/>
<feature type="compositionally biased region" description="Acidic residues" evidence="5">
    <location>
        <begin position="207"/>
        <end position="220"/>
    </location>
</feature>
<dbReference type="Gene3D" id="3.40.50.410">
    <property type="entry name" value="von Willebrand factor, type A domain"/>
    <property type="match status" value="1"/>
</dbReference>
<dbReference type="OrthoDB" id="5480389at2"/>
<keyword evidence="3 6" id="KW-0732">Signal</keyword>
<evidence type="ECO:0000313" key="8">
    <source>
        <dbReference type="Proteomes" id="UP000315995"/>
    </source>
</evidence>
<sequence>MRALVYCRSFLVLAAASVLTLSACSDDTDSGGGALDCGPGEVFNQISGQCEPERSVGNNGGSDATDGGGSDTDAGGGEDAFVPPDANYDPDAQTSVDVDANQACANDLDSDGDGLTNGCECRLGTSPGHSDTDRDGVPDGEEDENKNCRFDPGESDPRTADTDGDGLDDAQERLNGTDFLNPDSDGDGVNDGPEVDSGCMNPRTDDTDGDGIPDAVEDGNADGQLGTCPNRQYDPTCAQGESDPCSTDTDGDGTPDNDEVQYLECRPEDTQNLSQPQMLSNSTGNYQLAVPTALSTSQVSGLSSGQAHVFNDTTNNFAGFVASLPTNRSSAETVRDDVFSDITGLYGGSTQRATGRRITTHDGYNAVVSAVIDLSGVQSPTSARDAILGRLDGATPSHSLSDTLPNASSGNPLLFVYQVIKRGSGNYIISGAVVRESEYTDDAAATGYLIDDITGGAAIAEANETLTEQCVSYRVDTTPKVDFIWIIDGSGSMNEEIAQVRQFADDFVQILQQSNLDWRLAVTTGTCDGISSDPAVSQGVKDMFGGGGFTGSCPSLPSFPGISFTPYKNGKLCDHNGANFTRDPQKFKDCVQKVADQESGEMTMTMGVAAIDRAMPRAANDPLKLRQDAAVVIISVTDEFDDYVQAKMNWTDAGGGSNPPQDPTTYSNYDQSAVDAVVQPFVDYYLRTDVAATLFGIYWIPGESCATAAEAPAGIHSAVNATGGTAGSICQSDLGTTLADIANASAGIASGLRLRGTPAPPSIDVNVGQVSSGTIVDWTRSRADGWDYDSIVNRVIFGGPNPPQTGDRVVIPYLRWDGSIRQCSTDADCPQEQKLRCIDGVCL</sequence>
<reference evidence="7 8" key="1">
    <citation type="submission" date="2019-06" db="EMBL/GenBank/DDBJ databases">
        <title>Persicimonas caeni gen. nov., sp. nov., a predatory bacterium isolated from solar saltern.</title>
        <authorList>
            <person name="Wang S."/>
        </authorList>
    </citation>
    <scope>NUCLEOTIDE SEQUENCE [LARGE SCALE GENOMIC DNA]</scope>
    <source>
        <strain evidence="7 8">YN101</strain>
    </source>
</reference>
<feature type="compositionally biased region" description="Basic and acidic residues" evidence="5">
    <location>
        <begin position="145"/>
        <end position="161"/>
    </location>
</feature>
<dbReference type="InterPro" id="IPR036465">
    <property type="entry name" value="vWFA_dom_sf"/>
</dbReference>
<evidence type="ECO:0000256" key="3">
    <source>
        <dbReference type="ARBA" id="ARBA00022729"/>
    </source>
</evidence>
<dbReference type="EMBL" id="CP041186">
    <property type="protein sequence ID" value="QDG54223.1"/>
    <property type="molecule type" value="Genomic_DNA"/>
</dbReference>
<evidence type="ECO:0000256" key="2">
    <source>
        <dbReference type="ARBA" id="ARBA00022525"/>
    </source>
</evidence>
<feature type="compositionally biased region" description="Acidic residues" evidence="5">
    <location>
        <begin position="249"/>
        <end position="260"/>
    </location>
</feature>
<protein>
    <recommendedName>
        <fullName evidence="9">VWA domain-containing protein</fullName>
    </recommendedName>
</protein>
<evidence type="ECO:0000313" key="7">
    <source>
        <dbReference type="EMBL" id="QDG54223.1"/>
    </source>
</evidence>
<dbReference type="PANTHER" id="PTHR37467:SF1">
    <property type="entry name" value="EXPORTED CALCIUM-BINDING GLYCOPROTEIN"/>
    <property type="match status" value="1"/>
</dbReference>
<accession>A0A5B8YCF0</accession>
<dbReference type="Pfam" id="PF18884">
    <property type="entry name" value="TSP3_bac"/>
    <property type="match status" value="4"/>
</dbReference>
<dbReference type="Gene3D" id="4.10.1080.10">
    <property type="entry name" value="TSP type-3 repeat"/>
    <property type="match status" value="1"/>
</dbReference>
<dbReference type="PANTHER" id="PTHR37467">
    <property type="entry name" value="EXPORTED CALCIUM-BINDING GLYCOPROTEIN-RELATED"/>
    <property type="match status" value="1"/>
</dbReference>
<gene>
    <name evidence="7" type="ORF">FIV42_26810</name>
</gene>
<keyword evidence="4" id="KW-0106">Calcium</keyword>
<dbReference type="InterPro" id="IPR059100">
    <property type="entry name" value="TSP3_bac"/>
</dbReference>
<dbReference type="AlphaFoldDB" id="A0A4Y6Q111"/>
<evidence type="ECO:0000256" key="6">
    <source>
        <dbReference type="SAM" id="SignalP"/>
    </source>
</evidence>
<organism evidence="7 8">
    <name type="scientific">Persicimonas caeni</name>
    <dbReference type="NCBI Taxonomy" id="2292766"/>
    <lineage>
        <taxon>Bacteria</taxon>
        <taxon>Deltaproteobacteria</taxon>
        <taxon>Bradymonadales</taxon>
        <taxon>Bradymonadaceae</taxon>
        <taxon>Persicimonas</taxon>
    </lineage>
</organism>
<evidence type="ECO:0000256" key="5">
    <source>
        <dbReference type="SAM" id="MobiDB-lite"/>
    </source>
</evidence>
<feature type="chain" id="PRO_5030106835" description="VWA domain-containing protein" evidence="6">
    <location>
        <begin position="26"/>
        <end position="843"/>
    </location>
</feature>
<feature type="compositionally biased region" description="Gly residues" evidence="5">
    <location>
        <begin position="66"/>
        <end position="78"/>
    </location>
</feature>
<feature type="region of interest" description="Disordered" evidence="5">
    <location>
        <begin position="52"/>
        <end position="93"/>
    </location>
</feature>
<evidence type="ECO:0008006" key="9">
    <source>
        <dbReference type="Google" id="ProtNLM"/>
    </source>
</evidence>
<keyword evidence="8" id="KW-1185">Reference proteome</keyword>
<dbReference type="InterPro" id="IPR053180">
    <property type="entry name" value="Ca-binding_acidic-repeat"/>
</dbReference>
<dbReference type="SUPFAM" id="SSF53300">
    <property type="entry name" value="vWA-like"/>
    <property type="match status" value="1"/>
</dbReference>
<keyword evidence="2" id="KW-0964">Secreted</keyword>
<dbReference type="RefSeq" id="WP_141200667.1">
    <property type="nucleotide sequence ID" value="NZ_CP041186.1"/>
</dbReference>
<name>A0A4Y6Q111_PERCE</name>
<evidence type="ECO:0000256" key="4">
    <source>
        <dbReference type="ARBA" id="ARBA00022837"/>
    </source>
</evidence>
<dbReference type="InterPro" id="IPR028974">
    <property type="entry name" value="TSP_type-3_rpt"/>
</dbReference>
<feature type="region of interest" description="Disordered" evidence="5">
    <location>
        <begin position="122"/>
        <end position="260"/>
    </location>
</feature>
<dbReference type="GO" id="GO:0005509">
    <property type="term" value="F:calcium ion binding"/>
    <property type="evidence" value="ECO:0007669"/>
    <property type="project" value="InterPro"/>
</dbReference>
<evidence type="ECO:0000256" key="1">
    <source>
        <dbReference type="ARBA" id="ARBA00004613"/>
    </source>
</evidence>
<feature type="signal peptide" evidence="6">
    <location>
        <begin position="1"/>
        <end position="25"/>
    </location>
</feature>